<accession>A0A5Q2F1T9</accession>
<reference evidence="1 2" key="1">
    <citation type="submission" date="2019-09" db="EMBL/GenBank/DDBJ databases">
        <authorList>
            <person name="Christie C.A."/>
            <person name="Diallo A.S."/>
            <person name="Dixon Z."/>
            <person name="McIntosh P.M."/>
            <person name="Murthy K.H."/>
            <person name="Rosen M.G."/>
            <person name="Simpson L.M."/>
            <person name="Koustas K."/>
            <person name="Fogarty M.P."/>
            <person name="Molloy S.D."/>
            <person name="Garlena R.A."/>
            <person name="Russell D.A."/>
            <person name="Pope W.H."/>
            <person name="Jacobs-Sera D."/>
            <person name="Hatfull G.F."/>
        </authorList>
    </citation>
    <scope>NUCLEOTIDE SEQUENCE [LARGE SCALE GENOMIC DNA]</scope>
</reference>
<dbReference type="KEGG" id="vg:77924227"/>
<evidence type="ECO:0000313" key="1">
    <source>
        <dbReference type="EMBL" id="QGF20238.1"/>
    </source>
</evidence>
<evidence type="ECO:0000313" key="2">
    <source>
        <dbReference type="Proteomes" id="UP000400849"/>
    </source>
</evidence>
<proteinExistence type="predicted"/>
<protein>
    <submittedName>
        <fullName evidence="1">Uncharacterized protein</fullName>
    </submittedName>
</protein>
<name>A0A5Q2F1T9_9CAUD</name>
<dbReference type="RefSeq" id="YP_010648768.1">
    <property type="nucleotide sequence ID" value="NC_070762.1"/>
</dbReference>
<sequence length="73" mass="8862">MPAAKTPRYRIGDNVVLRDDQKKRVWHVWGISPMRDDQYKTYYEYRIHTQDTPHGGTEYREVRGAQIKLEKRR</sequence>
<organism evidence="1 2">
    <name type="scientific">Gordonia phage Sixama</name>
    <dbReference type="NCBI Taxonomy" id="2653271"/>
    <lineage>
        <taxon>Viruses</taxon>
        <taxon>Duplodnaviria</taxon>
        <taxon>Heunggongvirae</taxon>
        <taxon>Uroviricota</taxon>
        <taxon>Caudoviricetes</taxon>
        <taxon>Sixamavirus</taxon>
        <taxon>Sixamavirus sixama</taxon>
    </lineage>
</organism>
<keyword evidence="2" id="KW-1185">Reference proteome</keyword>
<dbReference type="GeneID" id="77924227"/>
<gene>
    <name evidence="1" type="primary">59</name>
    <name evidence="1" type="ORF">SEA_SIXAMA_59</name>
</gene>
<dbReference type="EMBL" id="MN484601">
    <property type="protein sequence ID" value="QGF20238.1"/>
    <property type="molecule type" value="Genomic_DNA"/>
</dbReference>
<dbReference type="Proteomes" id="UP000400849">
    <property type="component" value="Segment"/>
</dbReference>